<protein>
    <submittedName>
        <fullName evidence="2">Uncharacterized protein</fullName>
    </submittedName>
</protein>
<comment type="caution">
    <text evidence="2">The sequence shown here is derived from an EMBL/GenBank/DDBJ whole genome shotgun (WGS) entry which is preliminary data.</text>
</comment>
<dbReference type="Proteomes" id="UP001152622">
    <property type="component" value="Chromosome 2"/>
</dbReference>
<dbReference type="EMBL" id="JAINUF010000002">
    <property type="protein sequence ID" value="KAJ8375164.1"/>
    <property type="molecule type" value="Genomic_DNA"/>
</dbReference>
<evidence type="ECO:0000313" key="2">
    <source>
        <dbReference type="EMBL" id="KAJ8375164.1"/>
    </source>
</evidence>
<name>A0A9Q1J887_SYNKA</name>
<feature type="region of interest" description="Disordered" evidence="1">
    <location>
        <begin position="122"/>
        <end position="158"/>
    </location>
</feature>
<dbReference type="OrthoDB" id="5915660at2759"/>
<evidence type="ECO:0000313" key="3">
    <source>
        <dbReference type="Proteomes" id="UP001152622"/>
    </source>
</evidence>
<proteinExistence type="predicted"/>
<evidence type="ECO:0000256" key="1">
    <source>
        <dbReference type="SAM" id="MobiDB-lite"/>
    </source>
</evidence>
<keyword evidence="3" id="KW-1185">Reference proteome</keyword>
<sequence length="164" mass="17587">MNSPYAALQYCPEHTFQRLRDPSSCLSWRESSFLTAMSQAQSSQGSDIISQDVFNQLLEMLDQSAFHAVQPIELNFSDSPTDGSAGNTIQISMDCITMRGPDDPYTPRSPSALKDAVGVPLPAQECSRSPRCPRSGAEDTTPGPEARSNAASLSATGAARICTI</sequence>
<dbReference type="AlphaFoldDB" id="A0A9Q1J887"/>
<accession>A0A9Q1J887</accession>
<reference evidence="2" key="1">
    <citation type="journal article" date="2023" name="Science">
        <title>Genome structures resolve the early diversification of teleost fishes.</title>
        <authorList>
            <person name="Parey E."/>
            <person name="Louis A."/>
            <person name="Montfort J."/>
            <person name="Bouchez O."/>
            <person name="Roques C."/>
            <person name="Iampietro C."/>
            <person name="Lluch J."/>
            <person name="Castinel A."/>
            <person name="Donnadieu C."/>
            <person name="Desvignes T."/>
            <person name="Floi Bucao C."/>
            <person name="Jouanno E."/>
            <person name="Wen M."/>
            <person name="Mejri S."/>
            <person name="Dirks R."/>
            <person name="Jansen H."/>
            <person name="Henkel C."/>
            <person name="Chen W.J."/>
            <person name="Zahm M."/>
            <person name="Cabau C."/>
            <person name="Klopp C."/>
            <person name="Thompson A.W."/>
            <person name="Robinson-Rechavi M."/>
            <person name="Braasch I."/>
            <person name="Lecointre G."/>
            <person name="Bobe J."/>
            <person name="Postlethwait J.H."/>
            <person name="Berthelot C."/>
            <person name="Roest Crollius H."/>
            <person name="Guiguen Y."/>
        </authorList>
    </citation>
    <scope>NUCLEOTIDE SEQUENCE</scope>
    <source>
        <strain evidence="2">WJC10195</strain>
    </source>
</reference>
<organism evidence="2 3">
    <name type="scientific">Synaphobranchus kaupii</name>
    <name type="common">Kaup's arrowtooth eel</name>
    <dbReference type="NCBI Taxonomy" id="118154"/>
    <lineage>
        <taxon>Eukaryota</taxon>
        <taxon>Metazoa</taxon>
        <taxon>Chordata</taxon>
        <taxon>Craniata</taxon>
        <taxon>Vertebrata</taxon>
        <taxon>Euteleostomi</taxon>
        <taxon>Actinopterygii</taxon>
        <taxon>Neopterygii</taxon>
        <taxon>Teleostei</taxon>
        <taxon>Anguilliformes</taxon>
        <taxon>Synaphobranchidae</taxon>
        <taxon>Synaphobranchus</taxon>
    </lineage>
</organism>
<gene>
    <name evidence="2" type="ORF">SKAU_G00057440</name>
</gene>